<protein>
    <submittedName>
        <fullName evidence="9">Uncharacterized protein</fullName>
    </submittedName>
</protein>
<dbReference type="InterPro" id="IPR013325">
    <property type="entry name" value="RNA_pol_sigma_r2"/>
</dbReference>
<organism evidence="9 10">
    <name type="scientific">Methylobacterium isbiliense</name>
    <dbReference type="NCBI Taxonomy" id="315478"/>
    <lineage>
        <taxon>Bacteria</taxon>
        <taxon>Pseudomonadati</taxon>
        <taxon>Pseudomonadota</taxon>
        <taxon>Alphaproteobacteria</taxon>
        <taxon>Hyphomicrobiales</taxon>
        <taxon>Methylobacteriaceae</taxon>
        <taxon>Methylobacterium</taxon>
    </lineage>
</organism>
<feature type="region of interest" description="Disordered" evidence="6">
    <location>
        <begin position="1"/>
        <end position="28"/>
    </location>
</feature>
<evidence type="ECO:0000256" key="1">
    <source>
        <dbReference type="ARBA" id="ARBA00010641"/>
    </source>
</evidence>
<dbReference type="Gene3D" id="1.10.1740.10">
    <property type="match status" value="1"/>
</dbReference>
<dbReference type="CDD" id="cd06171">
    <property type="entry name" value="Sigma70_r4"/>
    <property type="match status" value="1"/>
</dbReference>
<keyword evidence="10" id="KW-1185">Reference proteome</keyword>
<dbReference type="Gene3D" id="1.10.10.10">
    <property type="entry name" value="Winged helix-like DNA-binding domain superfamily/Winged helix DNA-binding domain"/>
    <property type="match status" value="1"/>
</dbReference>
<evidence type="ECO:0000256" key="6">
    <source>
        <dbReference type="SAM" id="MobiDB-lite"/>
    </source>
</evidence>
<dbReference type="InterPro" id="IPR014284">
    <property type="entry name" value="RNA_pol_sigma-70_dom"/>
</dbReference>
<evidence type="ECO:0000259" key="7">
    <source>
        <dbReference type="Pfam" id="PF04542"/>
    </source>
</evidence>
<dbReference type="EMBL" id="BPQQ01000069">
    <property type="protein sequence ID" value="GJE03175.1"/>
    <property type="molecule type" value="Genomic_DNA"/>
</dbReference>
<dbReference type="Pfam" id="PF04542">
    <property type="entry name" value="Sigma70_r2"/>
    <property type="match status" value="1"/>
</dbReference>
<dbReference type="PANTHER" id="PTHR43133:SF8">
    <property type="entry name" value="RNA POLYMERASE SIGMA FACTOR HI_1459-RELATED"/>
    <property type="match status" value="1"/>
</dbReference>
<comment type="caution">
    <text evidence="9">The sequence shown here is derived from an EMBL/GenBank/DDBJ whole genome shotgun (WGS) entry which is preliminary data.</text>
</comment>
<dbReference type="SUPFAM" id="SSF88946">
    <property type="entry name" value="Sigma2 domain of RNA polymerase sigma factors"/>
    <property type="match status" value="1"/>
</dbReference>
<dbReference type="NCBIfam" id="TIGR02937">
    <property type="entry name" value="sigma70-ECF"/>
    <property type="match status" value="1"/>
</dbReference>
<feature type="domain" description="RNA polymerase sigma-70 region 2" evidence="7">
    <location>
        <begin position="43"/>
        <end position="110"/>
    </location>
</feature>
<dbReference type="Proteomes" id="UP001055153">
    <property type="component" value="Unassembled WGS sequence"/>
</dbReference>
<reference evidence="9" key="2">
    <citation type="submission" date="2021-08" db="EMBL/GenBank/DDBJ databases">
        <authorList>
            <person name="Tani A."/>
            <person name="Ola A."/>
            <person name="Ogura Y."/>
            <person name="Katsura K."/>
            <person name="Hayashi T."/>
        </authorList>
    </citation>
    <scope>NUCLEOTIDE SEQUENCE</scope>
    <source>
        <strain evidence="9">DSM 17168</strain>
    </source>
</reference>
<dbReference type="InterPro" id="IPR036388">
    <property type="entry name" value="WH-like_DNA-bd_sf"/>
</dbReference>
<dbReference type="PANTHER" id="PTHR43133">
    <property type="entry name" value="RNA POLYMERASE ECF-TYPE SIGMA FACTO"/>
    <property type="match status" value="1"/>
</dbReference>
<dbReference type="InterPro" id="IPR039425">
    <property type="entry name" value="RNA_pol_sigma-70-like"/>
</dbReference>
<reference evidence="9" key="1">
    <citation type="journal article" date="2021" name="Front. Microbiol.">
        <title>Comprehensive Comparative Genomics and Phenotyping of Methylobacterium Species.</title>
        <authorList>
            <person name="Alessa O."/>
            <person name="Ogura Y."/>
            <person name="Fujitani Y."/>
            <person name="Takami H."/>
            <person name="Hayashi T."/>
            <person name="Sahin N."/>
            <person name="Tani A."/>
        </authorList>
    </citation>
    <scope>NUCLEOTIDE SEQUENCE</scope>
    <source>
        <strain evidence="9">DSM 17168</strain>
    </source>
</reference>
<dbReference type="InterPro" id="IPR007627">
    <property type="entry name" value="RNA_pol_sigma70_r2"/>
</dbReference>
<dbReference type="InterPro" id="IPR007630">
    <property type="entry name" value="RNA_pol_sigma70_r4"/>
</dbReference>
<dbReference type="Pfam" id="PF04545">
    <property type="entry name" value="Sigma70_r4"/>
    <property type="match status" value="1"/>
</dbReference>
<evidence type="ECO:0000313" key="9">
    <source>
        <dbReference type="EMBL" id="GJE03175.1"/>
    </source>
</evidence>
<proteinExistence type="inferred from homology"/>
<keyword evidence="4" id="KW-0238">DNA-binding</keyword>
<keyword evidence="2" id="KW-0805">Transcription regulation</keyword>
<accession>A0ABQ4SL03</accession>
<gene>
    <name evidence="9" type="ORF">GMJLKIPL_5126</name>
</gene>
<evidence type="ECO:0000313" key="10">
    <source>
        <dbReference type="Proteomes" id="UP001055153"/>
    </source>
</evidence>
<feature type="domain" description="RNA polymerase sigma-70 region 4" evidence="8">
    <location>
        <begin position="143"/>
        <end position="189"/>
    </location>
</feature>
<comment type="similarity">
    <text evidence="1">Belongs to the sigma-70 factor family. ECF subfamily.</text>
</comment>
<evidence type="ECO:0000256" key="5">
    <source>
        <dbReference type="ARBA" id="ARBA00023163"/>
    </source>
</evidence>
<name>A0ABQ4SL03_9HYPH</name>
<keyword evidence="3" id="KW-0731">Sigma factor</keyword>
<evidence type="ECO:0000256" key="4">
    <source>
        <dbReference type="ARBA" id="ARBA00023125"/>
    </source>
</evidence>
<sequence length="199" mass="21792">MRDNAMPLRDLPPGSAPEPDDPDPDAGLAARAAAGERAAFEALLRRHYDRMHRIAWRLTGSRDDAEDIVQEVCCALAERIGTFRGEAKVSTWLFGIVANACRDHHRRGARLSRLRGGLAVLAGLARPPDGRDLFRRTWLASELARLDPALRETVVLVVGEGLTHAEAGTALGVAESTISWRLHEARRRLTLSGNDRHGA</sequence>
<keyword evidence="5" id="KW-0804">Transcription</keyword>
<evidence type="ECO:0000256" key="2">
    <source>
        <dbReference type="ARBA" id="ARBA00023015"/>
    </source>
</evidence>
<evidence type="ECO:0000256" key="3">
    <source>
        <dbReference type="ARBA" id="ARBA00023082"/>
    </source>
</evidence>
<evidence type="ECO:0000259" key="8">
    <source>
        <dbReference type="Pfam" id="PF04545"/>
    </source>
</evidence>
<dbReference type="InterPro" id="IPR013324">
    <property type="entry name" value="RNA_pol_sigma_r3/r4-like"/>
</dbReference>
<dbReference type="SUPFAM" id="SSF88659">
    <property type="entry name" value="Sigma3 and sigma4 domains of RNA polymerase sigma factors"/>
    <property type="match status" value="1"/>
</dbReference>